<evidence type="ECO:0000313" key="10">
    <source>
        <dbReference type="Proteomes" id="UP000183868"/>
    </source>
</evidence>
<accession>H1XV83</accession>
<dbReference type="AlphaFoldDB" id="H1XV83"/>
<comment type="function">
    <text evidence="6">Specifically methylates the N7 position of a guanine in 16S rRNA.</text>
</comment>
<comment type="similarity">
    <text evidence="6">Belongs to the methyltransferase superfamily. RNA methyltransferase RsmG family.</text>
</comment>
<evidence type="ECO:0000256" key="4">
    <source>
        <dbReference type="ARBA" id="ARBA00022679"/>
    </source>
</evidence>
<evidence type="ECO:0000256" key="5">
    <source>
        <dbReference type="ARBA" id="ARBA00022691"/>
    </source>
</evidence>
<feature type="binding site" evidence="6">
    <location>
        <begin position="108"/>
        <end position="110"/>
    </location>
    <ligand>
        <name>S-adenosyl-L-methionine</name>
        <dbReference type="ChEBI" id="CHEBI:59789"/>
    </ligand>
</feature>
<dbReference type="NCBIfam" id="TIGR00138">
    <property type="entry name" value="rsmG_gidB"/>
    <property type="match status" value="1"/>
</dbReference>
<reference evidence="7 10" key="2">
    <citation type="submission" date="2016-11" db="EMBL/GenBank/DDBJ databases">
        <title>Genomic analysis of Caldithrix abyssi and proposal of a novel bacterial phylum Caldithrichaeota.</title>
        <authorList>
            <person name="Kublanov I."/>
            <person name="Sigalova O."/>
            <person name="Gavrilov S."/>
            <person name="Lebedinsky A."/>
            <person name="Ivanova N."/>
            <person name="Daum C."/>
            <person name="Reddy T."/>
            <person name="Klenk H.P."/>
            <person name="Goker M."/>
            <person name="Reva O."/>
            <person name="Miroshnichenko M."/>
            <person name="Kyprides N."/>
            <person name="Woyke T."/>
            <person name="Gelfand M."/>
        </authorList>
    </citation>
    <scope>NUCLEOTIDE SEQUENCE [LARGE SCALE GENOMIC DNA]</scope>
    <source>
        <strain evidence="7 10">LF13</strain>
    </source>
</reference>
<keyword evidence="4 6" id="KW-0808">Transferase</keyword>
<keyword evidence="5 6" id="KW-0949">S-adenosyl-L-methionine</keyword>
<comment type="subcellular location">
    <subcellularLocation>
        <location evidence="6">Cytoplasm</location>
    </subcellularLocation>
</comment>
<evidence type="ECO:0000256" key="2">
    <source>
        <dbReference type="ARBA" id="ARBA00022552"/>
    </source>
</evidence>
<organism evidence="8 9">
    <name type="scientific">Caldithrix abyssi DSM 13497</name>
    <dbReference type="NCBI Taxonomy" id="880073"/>
    <lineage>
        <taxon>Bacteria</taxon>
        <taxon>Pseudomonadati</taxon>
        <taxon>Calditrichota</taxon>
        <taxon>Calditrichia</taxon>
        <taxon>Calditrichales</taxon>
        <taxon>Calditrichaceae</taxon>
        <taxon>Caldithrix</taxon>
    </lineage>
</organism>
<dbReference type="EMBL" id="CP018099">
    <property type="protein sequence ID" value="APF20959.1"/>
    <property type="molecule type" value="Genomic_DNA"/>
</dbReference>
<name>H1XV83_CALAY</name>
<dbReference type="PaxDb" id="880073-Calab_0955"/>
<dbReference type="SUPFAM" id="SSF53335">
    <property type="entry name" value="S-adenosyl-L-methionine-dependent methyltransferases"/>
    <property type="match status" value="1"/>
</dbReference>
<dbReference type="PANTHER" id="PTHR31760">
    <property type="entry name" value="S-ADENOSYL-L-METHIONINE-DEPENDENT METHYLTRANSFERASES SUPERFAMILY PROTEIN"/>
    <property type="match status" value="1"/>
</dbReference>
<dbReference type="HAMAP" id="MF_00074">
    <property type="entry name" value="16SrRNA_methyltr_G"/>
    <property type="match status" value="1"/>
</dbReference>
<dbReference type="GO" id="GO:0070043">
    <property type="term" value="F:rRNA (guanine-N7-)-methyltransferase activity"/>
    <property type="evidence" value="ECO:0007669"/>
    <property type="project" value="UniProtKB-UniRule"/>
</dbReference>
<dbReference type="GO" id="GO:0005829">
    <property type="term" value="C:cytosol"/>
    <property type="evidence" value="ECO:0007669"/>
    <property type="project" value="TreeGrafter"/>
</dbReference>
<dbReference type="KEGG" id="caby:Cabys_4214"/>
<dbReference type="InParanoid" id="H1XV83"/>
<feature type="binding site" evidence="6">
    <location>
        <position position="152"/>
    </location>
    <ligand>
        <name>S-adenosyl-L-methionine</name>
        <dbReference type="ChEBI" id="CHEBI:59789"/>
    </ligand>
</feature>
<dbReference type="Proteomes" id="UP000004671">
    <property type="component" value="Chromosome"/>
</dbReference>
<dbReference type="RefSeq" id="WP_006927615.1">
    <property type="nucleotide sequence ID" value="NZ_CP018099.1"/>
</dbReference>
<keyword evidence="3 6" id="KW-0489">Methyltransferase</keyword>
<feature type="binding site" evidence="6">
    <location>
        <position position="85"/>
    </location>
    <ligand>
        <name>S-adenosyl-L-methionine</name>
        <dbReference type="ChEBI" id="CHEBI:59789"/>
    </ligand>
</feature>
<sequence length="224" mass="26264">MFHVEQNINLLKEYLQRLDIHIDRVQVERLLAYAQLIKEWNRKVHLISKNDVERVVERHIIPSLFFEKYLSRFSEHGVLRILDVGTGAGLPGIVLAIVEPQWKLVLLDSSRKKTLFLRRVCAELEVDAHVVCERYEKFVEGARDEFDWIVARAVAPLGELITLVRPHLERGVRLLTIKGLDFMDELDGTLLKEFRLSAWRFDKDLMIEDYLKNKCLVKVEKLYG</sequence>
<feature type="binding site" evidence="6">
    <location>
        <position position="90"/>
    </location>
    <ligand>
        <name>S-adenosyl-L-methionine</name>
        <dbReference type="ChEBI" id="CHEBI:59789"/>
    </ligand>
</feature>
<dbReference type="InterPro" id="IPR029063">
    <property type="entry name" value="SAM-dependent_MTases_sf"/>
</dbReference>
<dbReference type="STRING" id="880073.Cabys_4214"/>
<evidence type="ECO:0000256" key="6">
    <source>
        <dbReference type="HAMAP-Rule" id="MF_00074"/>
    </source>
</evidence>
<keyword evidence="1 6" id="KW-0963">Cytoplasm</keyword>
<dbReference type="EC" id="2.1.1.-" evidence="6"/>
<dbReference type="Pfam" id="PF02527">
    <property type="entry name" value="GidB"/>
    <property type="match status" value="1"/>
</dbReference>
<proteinExistence type="inferred from homology"/>
<dbReference type="EMBL" id="CM001402">
    <property type="protein sequence ID" value="EHO40589.1"/>
    <property type="molecule type" value="Genomic_DNA"/>
</dbReference>
<protein>
    <recommendedName>
        <fullName evidence="6">Ribosomal RNA small subunit methyltransferase G</fullName>
        <ecNumber evidence="6">2.1.1.-</ecNumber>
    </recommendedName>
    <alternativeName>
        <fullName evidence="6">16S rRNA 7-methylguanosine methyltransferase</fullName>
        <shortName evidence="6">16S rRNA m7G methyltransferase</shortName>
    </alternativeName>
</protein>
<evidence type="ECO:0000313" key="9">
    <source>
        <dbReference type="Proteomes" id="UP000004671"/>
    </source>
</evidence>
<dbReference type="FunCoup" id="H1XV83">
    <property type="interactions" value="476"/>
</dbReference>
<dbReference type="CDD" id="cd02440">
    <property type="entry name" value="AdoMet_MTases"/>
    <property type="match status" value="1"/>
</dbReference>
<evidence type="ECO:0000313" key="8">
    <source>
        <dbReference type="EMBL" id="EHO40589.1"/>
    </source>
</evidence>
<dbReference type="OrthoDB" id="9808773at2"/>
<comment type="caution">
    <text evidence="6">Lacks conserved residue(s) required for the propagation of feature annotation.</text>
</comment>
<keyword evidence="2 6" id="KW-0698">rRNA processing</keyword>
<dbReference type="PANTHER" id="PTHR31760:SF0">
    <property type="entry name" value="S-ADENOSYL-L-METHIONINE-DEPENDENT METHYLTRANSFERASES SUPERFAMILY PROTEIN"/>
    <property type="match status" value="1"/>
</dbReference>
<dbReference type="Proteomes" id="UP000183868">
    <property type="component" value="Chromosome"/>
</dbReference>
<dbReference type="PIRSF" id="PIRSF003078">
    <property type="entry name" value="GidB"/>
    <property type="match status" value="1"/>
</dbReference>
<reference evidence="8 9" key="1">
    <citation type="submission" date="2011-09" db="EMBL/GenBank/DDBJ databases">
        <title>The permanent draft genome of Caldithrix abyssi DSM 13497.</title>
        <authorList>
            <consortium name="US DOE Joint Genome Institute (JGI-PGF)"/>
            <person name="Lucas S."/>
            <person name="Han J."/>
            <person name="Lapidus A."/>
            <person name="Bruce D."/>
            <person name="Goodwin L."/>
            <person name="Pitluck S."/>
            <person name="Peters L."/>
            <person name="Kyrpides N."/>
            <person name="Mavromatis K."/>
            <person name="Ivanova N."/>
            <person name="Mikhailova N."/>
            <person name="Chertkov O."/>
            <person name="Detter J.C."/>
            <person name="Tapia R."/>
            <person name="Han C."/>
            <person name="Land M."/>
            <person name="Hauser L."/>
            <person name="Markowitz V."/>
            <person name="Cheng J.-F."/>
            <person name="Hugenholtz P."/>
            <person name="Woyke T."/>
            <person name="Wu D."/>
            <person name="Spring S."/>
            <person name="Brambilla E."/>
            <person name="Klenk H.-P."/>
            <person name="Eisen J.A."/>
        </authorList>
    </citation>
    <scope>NUCLEOTIDE SEQUENCE [LARGE SCALE GENOMIC DNA]</scope>
    <source>
        <strain evidence="8 9">DSM 13497</strain>
    </source>
</reference>
<dbReference type="InterPro" id="IPR003682">
    <property type="entry name" value="rRNA_ssu_MeTfrase_G"/>
</dbReference>
<dbReference type="Gene3D" id="3.40.50.150">
    <property type="entry name" value="Vaccinia Virus protein VP39"/>
    <property type="match status" value="1"/>
</dbReference>
<dbReference type="HOGENOM" id="CLU_065341_2_2_0"/>
<gene>
    <name evidence="6 7" type="primary">rsmG</name>
    <name evidence="7" type="ORF">Cabys_4214</name>
    <name evidence="8" type="ORF">Calab_0955</name>
</gene>
<evidence type="ECO:0000313" key="7">
    <source>
        <dbReference type="EMBL" id="APF20959.1"/>
    </source>
</evidence>
<dbReference type="eggNOG" id="COG0357">
    <property type="taxonomic scope" value="Bacteria"/>
</dbReference>
<keyword evidence="9" id="KW-1185">Reference proteome</keyword>
<evidence type="ECO:0000256" key="1">
    <source>
        <dbReference type="ARBA" id="ARBA00022490"/>
    </source>
</evidence>
<evidence type="ECO:0000256" key="3">
    <source>
        <dbReference type="ARBA" id="ARBA00022603"/>
    </source>
</evidence>